<proteinExistence type="inferred from homology"/>
<dbReference type="Pfam" id="PF02623">
    <property type="entry name" value="FliW"/>
    <property type="match status" value="1"/>
</dbReference>
<dbReference type="InterPro" id="IPR024046">
    <property type="entry name" value="Flagellar_assmbl_FliW_dom_sf"/>
</dbReference>
<comment type="function">
    <text evidence="4">Acts as an anti-CsrA protein, binds CsrA and prevents it from repressing translation of its target genes, one of which is flagellin. Binds to flagellin and participates in the assembly of the flagellum.</text>
</comment>
<keyword evidence="1 4" id="KW-0963">Cytoplasm</keyword>
<gene>
    <name evidence="4" type="primary">fliW</name>
    <name evidence="5" type="ORF">HMPREF9193_01417</name>
</gene>
<dbReference type="Gene3D" id="2.30.290.10">
    <property type="entry name" value="BH3618-like"/>
    <property type="match status" value="1"/>
</dbReference>
<dbReference type="PANTHER" id="PTHR39190:SF1">
    <property type="entry name" value="FLAGELLAR ASSEMBLY FACTOR FLIW"/>
    <property type="match status" value="1"/>
</dbReference>
<name>A0ABN0NYE7_TRELE</name>
<keyword evidence="5" id="KW-0282">Flagellum</keyword>
<keyword evidence="2 4" id="KW-1005">Bacterial flagellum biogenesis</keyword>
<comment type="caution">
    <text evidence="5">The sequence shown here is derived from an EMBL/GenBank/DDBJ whole genome shotgun (WGS) entry which is preliminary data.</text>
</comment>
<evidence type="ECO:0000313" key="5">
    <source>
        <dbReference type="EMBL" id="ERJ92658.1"/>
    </source>
</evidence>
<reference evidence="5 6" key="1">
    <citation type="submission" date="2013-08" db="EMBL/GenBank/DDBJ databases">
        <authorList>
            <person name="Weinstock G."/>
            <person name="Sodergren E."/>
            <person name="Wylie T."/>
            <person name="Fulton L."/>
            <person name="Fulton R."/>
            <person name="Fronick C."/>
            <person name="O'Laughlin M."/>
            <person name="Godfrey J."/>
            <person name="Miner T."/>
            <person name="Herter B."/>
            <person name="Appelbaum E."/>
            <person name="Cordes M."/>
            <person name="Lek S."/>
            <person name="Wollam A."/>
            <person name="Pepin K.H."/>
            <person name="Palsikar V.B."/>
            <person name="Mitreva M."/>
            <person name="Wilson R.K."/>
        </authorList>
    </citation>
    <scope>NUCLEOTIDE SEQUENCE [LARGE SCALE GENOMIC DNA]</scope>
    <source>
        <strain evidence="5 6">ATCC 700332</strain>
    </source>
</reference>
<dbReference type="Proteomes" id="UP000016649">
    <property type="component" value="Unassembled WGS sequence"/>
</dbReference>
<dbReference type="PANTHER" id="PTHR39190">
    <property type="entry name" value="FLAGELLAR ASSEMBLY FACTOR FLIW"/>
    <property type="match status" value="1"/>
</dbReference>
<dbReference type="HAMAP" id="MF_01185">
    <property type="entry name" value="FliW"/>
    <property type="match status" value="1"/>
</dbReference>
<keyword evidence="6" id="KW-1185">Reference proteome</keyword>
<dbReference type="InterPro" id="IPR003775">
    <property type="entry name" value="Flagellar_assembly_factor_FliW"/>
</dbReference>
<keyword evidence="5" id="KW-0969">Cilium</keyword>
<evidence type="ECO:0000256" key="4">
    <source>
        <dbReference type="HAMAP-Rule" id="MF_01185"/>
    </source>
</evidence>
<comment type="similarity">
    <text evidence="4">Belongs to the FliW family.</text>
</comment>
<evidence type="ECO:0000313" key="6">
    <source>
        <dbReference type="Proteomes" id="UP000016649"/>
    </source>
</evidence>
<evidence type="ECO:0000256" key="1">
    <source>
        <dbReference type="ARBA" id="ARBA00022490"/>
    </source>
</evidence>
<dbReference type="EMBL" id="AWVH01000033">
    <property type="protein sequence ID" value="ERJ92658.1"/>
    <property type="molecule type" value="Genomic_DNA"/>
</dbReference>
<sequence>MNIETKAMGTVSVDDNSVLHFSHGLYGFEDYTEFVLLESEYKPFMWLQSVKEKALAFLVVDPFLFFTDYEIDVDDQSVRDIGVKSPADVCIIVIITLAKEKKLSLTANLQGPLVINKNNRAAKQVVLADPRWLTKHDLNLNNAQNRSSSC</sequence>
<evidence type="ECO:0000256" key="2">
    <source>
        <dbReference type="ARBA" id="ARBA00022795"/>
    </source>
</evidence>
<accession>A0ABN0NYE7</accession>
<comment type="subunit">
    <text evidence="4">Interacts with translational regulator CsrA and flagellin(s).</text>
</comment>
<evidence type="ECO:0000256" key="3">
    <source>
        <dbReference type="ARBA" id="ARBA00022845"/>
    </source>
</evidence>
<dbReference type="NCBIfam" id="NF009793">
    <property type="entry name" value="PRK13285.1-1"/>
    <property type="match status" value="1"/>
</dbReference>
<dbReference type="SUPFAM" id="SSF141457">
    <property type="entry name" value="BH3618-like"/>
    <property type="match status" value="1"/>
</dbReference>
<keyword evidence="5" id="KW-0966">Cell projection</keyword>
<organism evidence="5 6">
    <name type="scientific">Treponema lecithinolyticum ATCC 700332</name>
    <dbReference type="NCBI Taxonomy" id="1321815"/>
    <lineage>
        <taxon>Bacteria</taxon>
        <taxon>Pseudomonadati</taxon>
        <taxon>Spirochaetota</taxon>
        <taxon>Spirochaetia</taxon>
        <taxon>Spirochaetales</taxon>
        <taxon>Treponemataceae</taxon>
        <taxon>Treponema</taxon>
    </lineage>
</organism>
<keyword evidence="4" id="KW-0143">Chaperone</keyword>
<comment type="subcellular location">
    <subcellularLocation>
        <location evidence="4">Cytoplasm</location>
    </subcellularLocation>
</comment>
<dbReference type="RefSeq" id="WP_021687621.1">
    <property type="nucleotide sequence ID" value="NZ_KI260567.1"/>
</dbReference>
<protein>
    <recommendedName>
        <fullName evidence="4">Flagellar assembly factor FliW</fullName>
    </recommendedName>
</protein>
<keyword evidence="3 4" id="KW-0810">Translation regulation</keyword>